<dbReference type="AlphaFoldDB" id="A0ABD1VD34"/>
<evidence type="ECO:0000259" key="2">
    <source>
        <dbReference type="PROSITE" id="PS51194"/>
    </source>
</evidence>
<evidence type="ECO:0000256" key="1">
    <source>
        <dbReference type="ARBA" id="ARBA00022801"/>
    </source>
</evidence>
<evidence type="ECO:0000313" key="3">
    <source>
        <dbReference type="EMBL" id="KAL2535246.1"/>
    </source>
</evidence>
<reference evidence="4" key="1">
    <citation type="submission" date="2024-07" db="EMBL/GenBank/DDBJ databases">
        <title>Two chromosome-level genome assemblies of Korean endemic species Abeliophyllum distichum and Forsythia ovata (Oleaceae).</title>
        <authorList>
            <person name="Jang H."/>
        </authorList>
    </citation>
    <scope>NUCLEOTIDE SEQUENCE [LARGE SCALE GENOMIC DNA]</scope>
</reference>
<proteinExistence type="predicted"/>
<dbReference type="InterPro" id="IPR027417">
    <property type="entry name" value="P-loop_NTPase"/>
</dbReference>
<dbReference type="GO" id="GO:0016787">
    <property type="term" value="F:hydrolase activity"/>
    <property type="evidence" value="ECO:0007669"/>
    <property type="project" value="UniProtKB-KW"/>
</dbReference>
<keyword evidence="1" id="KW-0378">Hydrolase</keyword>
<evidence type="ECO:0000313" key="4">
    <source>
        <dbReference type="Proteomes" id="UP001604277"/>
    </source>
</evidence>
<dbReference type="SUPFAM" id="SSF52540">
    <property type="entry name" value="P-loop containing nucleoside triphosphate hydrolases"/>
    <property type="match status" value="1"/>
</dbReference>
<dbReference type="InterPro" id="IPR050496">
    <property type="entry name" value="SNF2_RAD54_helicase_repair"/>
</dbReference>
<dbReference type="EMBL" id="JBFOLJ010000005">
    <property type="protein sequence ID" value="KAL2535246.1"/>
    <property type="molecule type" value="Genomic_DNA"/>
</dbReference>
<dbReference type="Pfam" id="PF05623">
    <property type="entry name" value="DUF789"/>
    <property type="match status" value="1"/>
</dbReference>
<organism evidence="3 4">
    <name type="scientific">Forsythia ovata</name>
    <dbReference type="NCBI Taxonomy" id="205694"/>
    <lineage>
        <taxon>Eukaryota</taxon>
        <taxon>Viridiplantae</taxon>
        <taxon>Streptophyta</taxon>
        <taxon>Embryophyta</taxon>
        <taxon>Tracheophyta</taxon>
        <taxon>Spermatophyta</taxon>
        <taxon>Magnoliopsida</taxon>
        <taxon>eudicotyledons</taxon>
        <taxon>Gunneridae</taxon>
        <taxon>Pentapetalae</taxon>
        <taxon>asterids</taxon>
        <taxon>lamiids</taxon>
        <taxon>Lamiales</taxon>
        <taxon>Oleaceae</taxon>
        <taxon>Forsythieae</taxon>
        <taxon>Forsythia</taxon>
    </lineage>
</organism>
<dbReference type="Gene3D" id="3.40.50.300">
    <property type="entry name" value="P-loop containing nucleotide triphosphate hydrolases"/>
    <property type="match status" value="1"/>
</dbReference>
<dbReference type="PROSITE" id="PS51194">
    <property type="entry name" value="HELICASE_CTER"/>
    <property type="match status" value="1"/>
</dbReference>
<accession>A0ABD1VD34</accession>
<dbReference type="SMART" id="SM00490">
    <property type="entry name" value="HELICc"/>
    <property type="match status" value="1"/>
</dbReference>
<sequence>MLLIKELVRGEGRSKCRAHGDPNVLERAGLQDLHQSSWYSVAWYPIYRIPDSTLRAAFLTYHSLGHLVRRNPIYDSSVDTCIVSPVVGLQSYIAQESLMSSDYKFLRIDGTTKASDRAEIVKDFQEGRGAPIFLLTSQVSGLGLTLTKEDRVIVVDPAWNPSTDNQSVDRAYKIGQKKDVIVYRLMMCSTVEEKIYRKQVE</sequence>
<name>A0ABD1VD34_9LAMI</name>
<dbReference type="CDD" id="cd18793">
    <property type="entry name" value="SF2_C_SNF"/>
    <property type="match status" value="1"/>
</dbReference>
<keyword evidence="4" id="KW-1185">Reference proteome</keyword>
<gene>
    <name evidence="3" type="ORF">Fot_16637</name>
</gene>
<dbReference type="Proteomes" id="UP001604277">
    <property type="component" value="Unassembled WGS sequence"/>
</dbReference>
<dbReference type="InterPro" id="IPR049730">
    <property type="entry name" value="SNF2/RAD54-like_C"/>
</dbReference>
<dbReference type="InterPro" id="IPR001650">
    <property type="entry name" value="Helicase_C-like"/>
</dbReference>
<feature type="domain" description="Helicase C-terminal" evidence="2">
    <location>
        <begin position="53"/>
        <end position="201"/>
    </location>
</feature>
<dbReference type="PANTHER" id="PTHR45629">
    <property type="entry name" value="SNF2/RAD54 FAMILY MEMBER"/>
    <property type="match status" value="1"/>
</dbReference>
<dbReference type="InterPro" id="IPR008507">
    <property type="entry name" value="DUF789"/>
</dbReference>
<dbReference type="PANTHER" id="PTHR45629:SF7">
    <property type="entry name" value="DNA EXCISION REPAIR PROTEIN ERCC-6-RELATED"/>
    <property type="match status" value="1"/>
</dbReference>
<comment type="caution">
    <text evidence="3">The sequence shown here is derived from an EMBL/GenBank/DDBJ whole genome shotgun (WGS) entry which is preliminary data.</text>
</comment>
<protein>
    <submittedName>
        <fullName evidence="3">Protein CHROMATIN REMODELING 24</fullName>
    </submittedName>
</protein>